<evidence type="ECO:0000256" key="4">
    <source>
        <dbReference type="ARBA" id="ARBA00022989"/>
    </source>
</evidence>
<evidence type="ECO:0000256" key="8">
    <source>
        <dbReference type="SAM" id="MobiDB-lite"/>
    </source>
</evidence>
<dbReference type="PANTHER" id="PTHR24089">
    <property type="entry name" value="SOLUTE CARRIER FAMILY 25"/>
    <property type="match status" value="1"/>
</dbReference>
<keyword evidence="5 6" id="KW-0472">Membrane</keyword>
<evidence type="ECO:0000256" key="2">
    <source>
        <dbReference type="ARBA" id="ARBA00022692"/>
    </source>
</evidence>
<evidence type="ECO:0000256" key="3">
    <source>
        <dbReference type="ARBA" id="ARBA00022737"/>
    </source>
</evidence>
<keyword evidence="4" id="KW-1133">Transmembrane helix</keyword>
<dbReference type="PROSITE" id="PS50920">
    <property type="entry name" value="SOLCAR"/>
    <property type="match status" value="1"/>
</dbReference>
<keyword evidence="7" id="KW-0813">Transport</keyword>
<dbReference type="InterPro" id="IPR023395">
    <property type="entry name" value="MCP_dom_sf"/>
</dbReference>
<keyword evidence="3" id="KW-0677">Repeat</keyword>
<evidence type="ECO:0000256" key="7">
    <source>
        <dbReference type="RuleBase" id="RU000488"/>
    </source>
</evidence>
<feature type="repeat" description="Solcar" evidence="6">
    <location>
        <begin position="259"/>
        <end position="344"/>
    </location>
</feature>
<dbReference type="Pfam" id="PF00153">
    <property type="entry name" value="Mito_carr"/>
    <property type="match status" value="1"/>
</dbReference>
<evidence type="ECO:0000256" key="6">
    <source>
        <dbReference type="PROSITE-ProRule" id="PRU00282"/>
    </source>
</evidence>
<dbReference type="Gene3D" id="1.50.40.10">
    <property type="entry name" value="Mitochondrial carrier domain"/>
    <property type="match status" value="1"/>
</dbReference>
<comment type="similarity">
    <text evidence="7">Belongs to the mitochondrial carrier (TC 2.A.29) family.</text>
</comment>
<evidence type="ECO:0000256" key="5">
    <source>
        <dbReference type="ARBA" id="ARBA00023136"/>
    </source>
</evidence>
<dbReference type="EMBL" id="JARKIE010000045">
    <property type="protein sequence ID" value="KAJ7693676.1"/>
    <property type="molecule type" value="Genomic_DNA"/>
</dbReference>
<protein>
    <submittedName>
        <fullName evidence="9">Mitochondrial carrier domain-containing protein</fullName>
    </submittedName>
</protein>
<feature type="compositionally biased region" description="Polar residues" evidence="8">
    <location>
        <begin position="30"/>
        <end position="48"/>
    </location>
</feature>
<feature type="region of interest" description="Disordered" evidence="8">
    <location>
        <begin position="430"/>
        <end position="462"/>
    </location>
</feature>
<feature type="region of interest" description="Disordered" evidence="8">
    <location>
        <begin position="29"/>
        <end position="48"/>
    </location>
</feature>
<gene>
    <name evidence="9" type="ORF">B0H17DRAFT_1059465</name>
</gene>
<accession>A0AAD7GGK8</accession>
<dbReference type="GO" id="GO:0016020">
    <property type="term" value="C:membrane"/>
    <property type="evidence" value="ECO:0007669"/>
    <property type="project" value="UniProtKB-SubCell"/>
</dbReference>
<reference evidence="9" key="1">
    <citation type="submission" date="2023-03" db="EMBL/GenBank/DDBJ databases">
        <title>Massive genome expansion in bonnet fungi (Mycena s.s.) driven by repeated elements and novel gene families across ecological guilds.</title>
        <authorList>
            <consortium name="Lawrence Berkeley National Laboratory"/>
            <person name="Harder C.B."/>
            <person name="Miyauchi S."/>
            <person name="Viragh M."/>
            <person name="Kuo A."/>
            <person name="Thoen E."/>
            <person name="Andreopoulos B."/>
            <person name="Lu D."/>
            <person name="Skrede I."/>
            <person name="Drula E."/>
            <person name="Henrissat B."/>
            <person name="Morin E."/>
            <person name="Kohler A."/>
            <person name="Barry K."/>
            <person name="LaButti K."/>
            <person name="Morin E."/>
            <person name="Salamov A."/>
            <person name="Lipzen A."/>
            <person name="Mereny Z."/>
            <person name="Hegedus B."/>
            <person name="Baldrian P."/>
            <person name="Stursova M."/>
            <person name="Weitz H."/>
            <person name="Taylor A."/>
            <person name="Grigoriev I.V."/>
            <person name="Nagy L.G."/>
            <person name="Martin F."/>
            <person name="Kauserud H."/>
        </authorList>
    </citation>
    <scope>NUCLEOTIDE SEQUENCE</scope>
    <source>
        <strain evidence="9">CBHHK067</strain>
    </source>
</reference>
<name>A0AAD7GGK8_MYCRO</name>
<sequence length="504" mass="54774">MSSSSASLRGLYSDPSSAWSFVQSLPPAAANSTSTAQSPSPYQWSSRPSHNSIFDLSPELADPSDGIDPINLLKTVAASVILQYTSSAIAMPWEVAKLLLQVQWVPRDAGDLEPSDVPEEDDDAVCAFYTTSGAPASHFSTPQLSESSNDNDSYFADPNATPHVGFSTLRQTDEQGYVVRRSVLEEGTRPEYIIPVGSASGVWGMMGRVRRFRGEGWLALWKGLLTSCITEVLSSTFQPMIRGLLPALFLPTSAIFSSPPMFLPVASHLIMGFILSPLDLVRTRLIVQSFSARHCNYTGPFDALSRILREEGGLKGIYLHPHLLIPTLIDSALPPIVSFVLPGLLASYIGAQITKDANPIAWGFAELASSCLGLLITLPFETVRRRLQVQVRGTAKPIKGCVELRPAPYNGVVDAFWHILTEERSDLPIPPQKRKRRLSKGKERAGAGAEERPARDGEEESWMKSTGIGQLYRGLGMRLSATVIMLGLVMFSGGDEADGGWAEL</sequence>
<evidence type="ECO:0000256" key="1">
    <source>
        <dbReference type="ARBA" id="ARBA00004141"/>
    </source>
</evidence>
<evidence type="ECO:0000313" key="10">
    <source>
        <dbReference type="Proteomes" id="UP001221757"/>
    </source>
</evidence>
<dbReference type="SUPFAM" id="SSF103506">
    <property type="entry name" value="Mitochondrial carrier"/>
    <property type="match status" value="1"/>
</dbReference>
<dbReference type="Proteomes" id="UP001221757">
    <property type="component" value="Unassembled WGS sequence"/>
</dbReference>
<keyword evidence="2 6" id="KW-0812">Transmembrane</keyword>
<dbReference type="AlphaFoldDB" id="A0AAD7GGK8"/>
<evidence type="ECO:0000313" key="9">
    <source>
        <dbReference type="EMBL" id="KAJ7693676.1"/>
    </source>
</evidence>
<proteinExistence type="inferred from homology"/>
<comment type="caution">
    <text evidence="9">The sequence shown here is derived from an EMBL/GenBank/DDBJ whole genome shotgun (WGS) entry which is preliminary data.</text>
</comment>
<comment type="subcellular location">
    <subcellularLocation>
        <location evidence="1">Membrane</location>
        <topology evidence="1">Multi-pass membrane protein</topology>
    </subcellularLocation>
</comment>
<dbReference type="InterPro" id="IPR018108">
    <property type="entry name" value="MCP_transmembrane"/>
</dbReference>
<keyword evidence="10" id="KW-1185">Reference proteome</keyword>
<feature type="compositionally biased region" description="Basic and acidic residues" evidence="8">
    <location>
        <begin position="440"/>
        <end position="456"/>
    </location>
</feature>
<organism evidence="9 10">
    <name type="scientific">Mycena rosella</name>
    <name type="common">Pink bonnet</name>
    <name type="synonym">Agaricus rosellus</name>
    <dbReference type="NCBI Taxonomy" id="1033263"/>
    <lineage>
        <taxon>Eukaryota</taxon>
        <taxon>Fungi</taxon>
        <taxon>Dikarya</taxon>
        <taxon>Basidiomycota</taxon>
        <taxon>Agaricomycotina</taxon>
        <taxon>Agaricomycetes</taxon>
        <taxon>Agaricomycetidae</taxon>
        <taxon>Agaricales</taxon>
        <taxon>Marasmiineae</taxon>
        <taxon>Mycenaceae</taxon>
        <taxon>Mycena</taxon>
    </lineage>
</organism>